<reference evidence="2" key="1">
    <citation type="journal article" date="2023" name="BMC Genomics">
        <title>Chromosome-level genome assemblies of Cutaneotrichosporon spp. (Trichosporonales, Basidiomycota) reveal imbalanced evolution between nucleotide sequences and chromosome synteny.</title>
        <authorList>
            <person name="Kobayashi Y."/>
            <person name="Kayamori A."/>
            <person name="Aoki K."/>
            <person name="Shiwa Y."/>
            <person name="Matsutani M."/>
            <person name="Fujita N."/>
            <person name="Sugita T."/>
            <person name="Iwasaki W."/>
            <person name="Tanaka N."/>
            <person name="Takashima M."/>
        </authorList>
    </citation>
    <scope>NUCLEOTIDE SEQUENCE</scope>
    <source>
        <strain evidence="2">HIS016</strain>
    </source>
</reference>
<name>A0AAD3TX87_9TREE</name>
<feature type="region of interest" description="Disordered" evidence="1">
    <location>
        <begin position="105"/>
        <end position="166"/>
    </location>
</feature>
<feature type="region of interest" description="Disordered" evidence="1">
    <location>
        <begin position="309"/>
        <end position="335"/>
    </location>
</feature>
<feature type="region of interest" description="Disordered" evidence="1">
    <location>
        <begin position="427"/>
        <end position="449"/>
    </location>
</feature>
<dbReference type="Proteomes" id="UP001222932">
    <property type="component" value="Unassembled WGS sequence"/>
</dbReference>
<accession>A0AAD3TX87</accession>
<reference evidence="2" key="2">
    <citation type="submission" date="2023-06" db="EMBL/GenBank/DDBJ databases">
        <authorList>
            <person name="Kobayashi Y."/>
            <person name="Kayamori A."/>
            <person name="Aoki K."/>
            <person name="Shiwa Y."/>
            <person name="Fujita N."/>
            <person name="Sugita T."/>
            <person name="Iwasaki W."/>
            <person name="Tanaka N."/>
            <person name="Takashima M."/>
        </authorList>
    </citation>
    <scope>NUCLEOTIDE SEQUENCE</scope>
    <source>
        <strain evidence="2">HIS016</strain>
    </source>
</reference>
<dbReference type="AlphaFoldDB" id="A0AAD3TX87"/>
<sequence length="743" mass="82329">MLAELEANAIQALASLPYHKTPMGHSRPVRDLHRDLYNTGIALHHSQPLSHTRSTTGTDMTETHHYLGRRHIIAAATKSALSIDHRLFIGSRMFYPSPEALIRQVPTLTPPSSPTEPQLEPTTTQPQSELTQIPRTATINSLPRPGQFYAHPVRGGPSRQRSAYQPSALPLGLTLPTTRRPPTPPIRLVPIKGIMKDTNMSPLSPLRRVSSSSPSIPKALCWYPRGDSENTPPEPGQSSRVVSSRFPYSPTVQGWPRSSSLRFVGGQAHDSLHSPDNPFMVSAAAAPGHPTAPPASFGVFASTSLGKRKAVTQDQQKPSVRHDRSGTTNPHKPFHNKLKRVSTAFMKPFSSTKVSKRRHTQEPQWEPELNPFLVRATKRHKGGEQGQKIGTGLFGPRAMESNEVDKLDGDDLYIDKAGTLVAANLKKPSEDSKHQLRLRKRREHESAGHKEIAKAKLANFKAGKIYAYSPDHPRYNPATNIDEWLMKFWSVWGTDDITQQIECELYSHFTDEEKRMVCTRRKKNGDPHRDLPKAVRMLYLAKYTDLVDIPRPQALECRRCVLGGIQCSQSRLSKVPKSGGTSSLPTCVACECSKGGCVSARQHHATRKPEDRLDFQVWLDRLADPASWSNFPPIDLAALPPPFPFNPVLWVYNQRSKPSKLKLQASPASKRAAEDGSDFEAQQSRHKRVSLEPQSQAESSAMGALRRAASKANLNGIKAAAKKNTLRTGLKALDKKGKDKTTA</sequence>
<evidence type="ECO:0000256" key="1">
    <source>
        <dbReference type="SAM" id="MobiDB-lite"/>
    </source>
</evidence>
<comment type="caution">
    <text evidence="2">The sequence shown here is derived from an EMBL/GenBank/DDBJ whole genome shotgun (WGS) entry which is preliminary data.</text>
</comment>
<proteinExistence type="predicted"/>
<feature type="region of interest" description="Disordered" evidence="1">
    <location>
        <begin position="224"/>
        <end position="248"/>
    </location>
</feature>
<gene>
    <name evidence="2" type="ORF">CspeluHIS016_0501390</name>
</gene>
<feature type="region of interest" description="Disordered" evidence="1">
    <location>
        <begin position="660"/>
        <end position="743"/>
    </location>
</feature>
<evidence type="ECO:0000313" key="2">
    <source>
        <dbReference type="EMBL" id="GMK58107.1"/>
    </source>
</evidence>
<organism evidence="2 3">
    <name type="scientific">Cutaneotrichosporon spelunceum</name>
    <dbReference type="NCBI Taxonomy" id="1672016"/>
    <lineage>
        <taxon>Eukaryota</taxon>
        <taxon>Fungi</taxon>
        <taxon>Dikarya</taxon>
        <taxon>Basidiomycota</taxon>
        <taxon>Agaricomycotina</taxon>
        <taxon>Tremellomycetes</taxon>
        <taxon>Trichosporonales</taxon>
        <taxon>Trichosporonaceae</taxon>
        <taxon>Cutaneotrichosporon</taxon>
    </lineage>
</organism>
<evidence type="ECO:0000313" key="3">
    <source>
        <dbReference type="Proteomes" id="UP001222932"/>
    </source>
</evidence>
<feature type="compositionally biased region" description="Polar residues" evidence="1">
    <location>
        <begin position="130"/>
        <end position="141"/>
    </location>
</feature>
<feature type="compositionally biased region" description="Basic and acidic residues" evidence="1">
    <location>
        <begin position="732"/>
        <end position="743"/>
    </location>
</feature>
<dbReference type="EMBL" id="BTCM01000005">
    <property type="protein sequence ID" value="GMK58107.1"/>
    <property type="molecule type" value="Genomic_DNA"/>
</dbReference>
<keyword evidence="3" id="KW-1185">Reference proteome</keyword>
<feature type="compositionally biased region" description="Low complexity" evidence="1">
    <location>
        <begin position="115"/>
        <end position="129"/>
    </location>
</feature>
<protein>
    <submittedName>
        <fullName evidence="2">Uncharacterized protein</fullName>
    </submittedName>
</protein>